<evidence type="ECO:0000256" key="2">
    <source>
        <dbReference type="ARBA" id="ARBA00022862"/>
    </source>
</evidence>
<name>A0A7R9KPG0_9ACAR</name>
<dbReference type="Proteomes" id="UP000759131">
    <property type="component" value="Unassembled WGS sequence"/>
</dbReference>
<dbReference type="GO" id="GO:0051920">
    <property type="term" value="F:peroxiredoxin activity"/>
    <property type="evidence" value="ECO:0007669"/>
    <property type="project" value="InterPro"/>
</dbReference>
<protein>
    <recommendedName>
        <fullName evidence="4">Peroxiredoxin C-terminal domain-containing protein</fullName>
    </recommendedName>
</protein>
<evidence type="ECO:0000313" key="5">
    <source>
        <dbReference type="EMBL" id="CAD7626809.1"/>
    </source>
</evidence>
<dbReference type="AlphaFoldDB" id="A0A7R9KPG0"/>
<evidence type="ECO:0000256" key="3">
    <source>
        <dbReference type="ARBA" id="ARBA00023002"/>
    </source>
</evidence>
<keyword evidence="1" id="KW-0575">Peroxidase</keyword>
<keyword evidence="6" id="KW-1185">Reference proteome</keyword>
<dbReference type="SUPFAM" id="SSF52833">
    <property type="entry name" value="Thioredoxin-like"/>
    <property type="match status" value="1"/>
</dbReference>
<accession>A0A7R9KPG0</accession>
<feature type="domain" description="Peroxiredoxin C-terminal" evidence="4">
    <location>
        <begin position="40"/>
        <end position="68"/>
    </location>
</feature>
<gene>
    <name evidence="5" type="ORF">OSB1V03_LOCUS7241</name>
</gene>
<evidence type="ECO:0000256" key="1">
    <source>
        <dbReference type="ARBA" id="ARBA00022559"/>
    </source>
</evidence>
<organism evidence="5">
    <name type="scientific">Medioppia subpectinata</name>
    <dbReference type="NCBI Taxonomy" id="1979941"/>
    <lineage>
        <taxon>Eukaryota</taxon>
        <taxon>Metazoa</taxon>
        <taxon>Ecdysozoa</taxon>
        <taxon>Arthropoda</taxon>
        <taxon>Chelicerata</taxon>
        <taxon>Arachnida</taxon>
        <taxon>Acari</taxon>
        <taxon>Acariformes</taxon>
        <taxon>Sarcoptiformes</taxon>
        <taxon>Oribatida</taxon>
        <taxon>Brachypylina</taxon>
        <taxon>Oppioidea</taxon>
        <taxon>Oppiidae</taxon>
        <taxon>Medioppia</taxon>
    </lineage>
</organism>
<keyword evidence="3" id="KW-0560">Oxidoreductase</keyword>
<dbReference type="OrthoDB" id="2996783at2759"/>
<dbReference type="InterPro" id="IPR019479">
    <property type="entry name" value="Peroxiredoxin_C"/>
</dbReference>
<keyword evidence="2" id="KW-0049">Antioxidant</keyword>
<evidence type="ECO:0000259" key="4">
    <source>
        <dbReference type="Pfam" id="PF10417"/>
    </source>
</evidence>
<dbReference type="InterPro" id="IPR036249">
    <property type="entry name" value="Thioredoxin-like_sf"/>
</dbReference>
<evidence type="ECO:0000313" key="6">
    <source>
        <dbReference type="Proteomes" id="UP000759131"/>
    </source>
</evidence>
<dbReference type="Gene3D" id="3.40.30.10">
    <property type="entry name" value="Glutaredoxin"/>
    <property type="match status" value="1"/>
</dbReference>
<reference evidence="5" key="1">
    <citation type="submission" date="2020-11" db="EMBL/GenBank/DDBJ databases">
        <authorList>
            <person name="Tran Van P."/>
        </authorList>
    </citation>
    <scope>NUCLEOTIDE SEQUENCE</scope>
</reference>
<dbReference type="Pfam" id="PF10417">
    <property type="entry name" value="1-cysPrx_C"/>
    <property type="match status" value="1"/>
</dbReference>
<sequence length="90" mass="9817">MVTVRAVFVIGTDKKVKAIISYPASTGRNMDEILRLIDSLQLTAKRTNVVTPVDWTVGGDLIVKPGASIEGQRVVDLPSGKDYLKFIKSD</sequence>
<dbReference type="EMBL" id="CAJPIZ010004174">
    <property type="protein sequence ID" value="CAG2107239.1"/>
    <property type="molecule type" value="Genomic_DNA"/>
</dbReference>
<proteinExistence type="predicted"/>
<dbReference type="EMBL" id="OC858749">
    <property type="protein sequence ID" value="CAD7626809.1"/>
    <property type="molecule type" value="Genomic_DNA"/>
</dbReference>